<dbReference type="EMBL" id="JBEPML010000013">
    <property type="protein sequence ID" value="MET3793331.1"/>
    <property type="molecule type" value="Genomic_DNA"/>
</dbReference>
<reference evidence="1 2" key="1">
    <citation type="submission" date="2024-06" db="EMBL/GenBank/DDBJ databases">
        <title>Genomic Encyclopedia of Type Strains, Phase IV (KMG-IV): sequencing the most valuable type-strain genomes for metagenomic binning, comparative biology and taxonomic classification.</title>
        <authorList>
            <person name="Goeker M."/>
        </authorList>
    </citation>
    <scope>NUCLEOTIDE SEQUENCE [LARGE SCALE GENOMIC DNA]</scope>
    <source>
        <strain evidence="1 2">DSM 27865</strain>
    </source>
</reference>
<comment type="caution">
    <text evidence="1">The sequence shown here is derived from an EMBL/GenBank/DDBJ whole genome shotgun (WGS) entry which is preliminary data.</text>
</comment>
<name>A0ABV2N2Q0_9HYPH</name>
<organism evidence="1 2">
    <name type="scientific">Aquamicrobium terrae</name>
    <dbReference type="NCBI Taxonomy" id="1324945"/>
    <lineage>
        <taxon>Bacteria</taxon>
        <taxon>Pseudomonadati</taxon>
        <taxon>Pseudomonadota</taxon>
        <taxon>Alphaproteobacteria</taxon>
        <taxon>Hyphomicrobiales</taxon>
        <taxon>Phyllobacteriaceae</taxon>
        <taxon>Aquamicrobium</taxon>
    </lineage>
</organism>
<protein>
    <recommendedName>
        <fullName evidence="3">AlpA family phage regulatory protein</fullName>
    </recommendedName>
</protein>
<dbReference type="Proteomes" id="UP001549076">
    <property type="component" value="Unassembled WGS sequence"/>
</dbReference>
<proteinExistence type="predicted"/>
<dbReference type="RefSeq" id="WP_354197160.1">
    <property type="nucleotide sequence ID" value="NZ_JBEPML010000013.1"/>
</dbReference>
<keyword evidence="2" id="KW-1185">Reference proteome</keyword>
<evidence type="ECO:0008006" key="3">
    <source>
        <dbReference type="Google" id="ProtNLM"/>
    </source>
</evidence>
<gene>
    <name evidence="1" type="ORF">ABID37_003555</name>
</gene>
<accession>A0ABV2N2Q0</accession>
<evidence type="ECO:0000313" key="1">
    <source>
        <dbReference type="EMBL" id="MET3793331.1"/>
    </source>
</evidence>
<sequence length="79" mass="8874">MNLPVMTGPQLPAVLRLPAAATISSGRLMAITGWSRQRLHNYRERHGFPRAELIDGASKMWTRTVAAWFAQNGTIVEWL</sequence>
<evidence type="ECO:0000313" key="2">
    <source>
        <dbReference type="Proteomes" id="UP001549076"/>
    </source>
</evidence>